<dbReference type="Proteomes" id="UP000228921">
    <property type="component" value="Unassembled WGS sequence"/>
</dbReference>
<organism evidence="1 2">
    <name type="scientific">Candidatus Thermofonsia Clade 1 bacterium</name>
    <dbReference type="NCBI Taxonomy" id="2364210"/>
    <lineage>
        <taxon>Bacteria</taxon>
        <taxon>Bacillati</taxon>
        <taxon>Chloroflexota</taxon>
        <taxon>Candidatus Thermofontia</taxon>
        <taxon>Candidatus Thermofonsia Clade 1</taxon>
    </lineage>
</organism>
<accession>A0A2M8P0V3</accession>
<proteinExistence type="predicted"/>
<dbReference type="AlphaFoldDB" id="A0A2M8P0V3"/>
<sequence>MPSTQEQIRAQRDAKVRETLGELAPIWLVYEEFRPREDAIIFNLVYNDPSYGWMNRRFKYDGFNNVLYHMGWRLLSEAEQLEIVEQEPYIEGEVATHVKNAPQYRTSNVAPVPR</sequence>
<reference evidence="1 2" key="1">
    <citation type="submission" date="2017-11" db="EMBL/GenBank/DDBJ databases">
        <title>Evolution of Phototrophy in the Chloroflexi Phylum Driven by Horizontal Gene Transfer.</title>
        <authorList>
            <person name="Ward L.M."/>
            <person name="Hemp J."/>
            <person name="Shih P.M."/>
            <person name="Mcglynn S.E."/>
            <person name="Fischer W."/>
        </authorList>
    </citation>
    <scope>NUCLEOTIDE SEQUENCE [LARGE SCALE GENOMIC DNA]</scope>
    <source>
        <strain evidence="1">CP2_2F</strain>
    </source>
</reference>
<dbReference type="EMBL" id="PGTK01000004">
    <property type="protein sequence ID" value="PJF31166.1"/>
    <property type="molecule type" value="Genomic_DNA"/>
</dbReference>
<comment type="caution">
    <text evidence="1">The sequence shown here is derived from an EMBL/GenBank/DDBJ whole genome shotgun (WGS) entry which is preliminary data.</text>
</comment>
<evidence type="ECO:0000313" key="2">
    <source>
        <dbReference type="Proteomes" id="UP000228921"/>
    </source>
</evidence>
<evidence type="ECO:0000313" key="1">
    <source>
        <dbReference type="EMBL" id="PJF31166.1"/>
    </source>
</evidence>
<protein>
    <submittedName>
        <fullName evidence="1">Uncharacterized protein</fullName>
    </submittedName>
</protein>
<name>A0A2M8P0V3_9CHLR</name>
<gene>
    <name evidence="1" type="ORF">CUN51_04660</name>
</gene>